<evidence type="ECO:0000256" key="8">
    <source>
        <dbReference type="ARBA" id="ARBA00022989"/>
    </source>
</evidence>
<evidence type="ECO:0000256" key="13">
    <source>
        <dbReference type="RuleBase" id="RU368082"/>
    </source>
</evidence>
<dbReference type="PANTHER" id="PTHR28012">
    <property type="entry name" value="NUCLEAR FUSION PROTEIN KAR5"/>
    <property type="match status" value="1"/>
</dbReference>
<evidence type="ECO:0000256" key="12">
    <source>
        <dbReference type="ARBA" id="ARBA00031468"/>
    </source>
</evidence>
<evidence type="ECO:0000313" key="16">
    <source>
        <dbReference type="Proteomes" id="UP000189911"/>
    </source>
</evidence>
<dbReference type="InterPro" id="IPR007292">
    <property type="entry name" value="Nuclear_fusion_Kar5"/>
</dbReference>
<feature type="signal peptide" evidence="14">
    <location>
        <begin position="1"/>
        <end position="17"/>
    </location>
</feature>
<comment type="function">
    <text evidence="1 13">Required for nuclear membrane fusion during karyogamy.</text>
</comment>
<dbReference type="Proteomes" id="UP000189911">
    <property type="component" value="Chromosome E"/>
</dbReference>
<comment type="similarity">
    <text evidence="2 13">Belongs to the KAR5 family.</text>
</comment>
<dbReference type="Pfam" id="PF04163">
    <property type="entry name" value="Tht1"/>
    <property type="match status" value="1"/>
</dbReference>
<gene>
    <name evidence="15" type="ORF">LANO_0E13234G</name>
</gene>
<keyword evidence="8 13" id="KW-1133">Transmembrane helix</keyword>
<keyword evidence="16" id="KW-1185">Reference proteome</keyword>
<accession>A0A1G4JYT7</accession>
<evidence type="ECO:0000256" key="3">
    <source>
        <dbReference type="ARBA" id="ARBA00021601"/>
    </source>
</evidence>
<evidence type="ECO:0000256" key="6">
    <source>
        <dbReference type="ARBA" id="ARBA00022729"/>
    </source>
</evidence>
<evidence type="ECO:0000256" key="14">
    <source>
        <dbReference type="SAM" id="SignalP"/>
    </source>
</evidence>
<evidence type="ECO:0000256" key="10">
    <source>
        <dbReference type="ARBA" id="ARBA00023180"/>
    </source>
</evidence>
<evidence type="ECO:0000256" key="7">
    <source>
        <dbReference type="ARBA" id="ARBA00022824"/>
    </source>
</evidence>
<sequence length="510" mass="57574">MGAKPWIFALLLAIVRSQSFKMLGHADHLSSSLHKSSPDLNDLSRIIETSFPFYKGFCAGQALKDFLPQCMQHGIETIDPKLRVQAAVKLSFCEFEESGLEMKPKSCTDSSFNGIKECVDEMKSSPQWWTTYSGNYQRLSTLCYENSLPFEKEQLLALFLNITDVYSTFNEMLEAHLTDKFKILENLTTSNIQKFQEAFEKQVEAMGQTYSDNLESFLHKFEQFEDEAFSGLNDSVVAVQTQVLDVETDLWLELKTLKQYIEKINIELNTDDYEEQIRLLKDTSLEQLQTVAENAEAASLNSISQLREVNAVLDRFSSKSSDNLYKLDEDVNNSYMDIIVAFQDFKNLIQNSMIPLVQDEMGPHLEQFSQKLLADLQEIDNVVINKTNSWSDNLDSTFGIINTNLNRTVASVRQLDISLESFKLELGNFMSALRLIKGSLSMVIAPISHLFGSFSATTRSLIVMFLLRAISIVGNYMPSLTTTRMSLLGGCLPILGALVSGSLFGFYSFS</sequence>
<dbReference type="AlphaFoldDB" id="A0A1G4JYT7"/>
<evidence type="ECO:0000256" key="5">
    <source>
        <dbReference type="ARBA" id="ARBA00022692"/>
    </source>
</evidence>
<feature type="chain" id="PRO_5009236253" description="Nuclear fusion protein KAR5" evidence="14">
    <location>
        <begin position="18"/>
        <end position="510"/>
    </location>
</feature>
<evidence type="ECO:0000256" key="2">
    <source>
        <dbReference type="ARBA" id="ARBA00010473"/>
    </source>
</evidence>
<evidence type="ECO:0000256" key="11">
    <source>
        <dbReference type="ARBA" id="ARBA00023242"/>
    </source>
</evidence>
<dbReference type="PANTHER" id="PTHR28012:SF1">
    <property type="entry name" value="NUCLEAR FUSION PROTEIN KAR5"/>
    <property type="match status" value="1"/>
</dbReference>
<reference evidence="16" key="1">
    <citation type="submission" date="2016-03" db="EMBL/GenBank/DDBJ databases">
        <authorList>
            <person name="Devillers Hugo."/>
        </authorList>
    </citation>
    <scope>NUCLEOTIDE SEQUENCE [LARGE SCALE GENOMIC DNA]</scope>
</reference>
<keyword evidence="11 13" id="KW-0539">Nucleus</keyword>
<proteinExistence type="inferred from homology"/>
<comment type="subcellular location">
    <subcellularLocation>
        <location evidence="13">Endoplasmic reticulum membrane</location>
    </subcellularLocation>
    <subcellularLocation>
        <location evidence="13">Nucleus membrane</location>
    </subcellularLocation>
</comment>
<protein>
    <recommendedName>
        <fullName evidence="3 13">Nuclear fusion protein KAR5</fullName>
    </recommendedName>
    <alternativeName>
        <fullName evidence="12 13">Karyogamy protein 5</fullName>
    </alternativeName>
</protein>
<evidence type="ECO:0000256" key="1">
    <source>
        <dbReference type="ARBA" id="ARBA00003389"/>
    </source>
</evidence>
<keyword evidence="10" id="KW-0325">Glycoprotein</keyword>
<name>A0A1G4JYT7_9SACH</name>
<feature type="transmembrane region" description="Helical" evidence="13">
    <location>
        <begin position="487"/>
        <end position="509"/>
    </location>
</feature>
<keyword evidence="7 13" id="KW-0256">Endoplasmic reticulum</keyword>
<dbReference type="GO" id="GO:0000742">
    <property type="term" value="P:karyogamy involved in conjugation with cellular fusion"/>
    <property type="evidence" value="ECO:0007669"/>
    <property type="project" value="UniProtKB-UniRule"/>
</dbReference>
<keyword evidence="6 13" id="KW-0732">Signal</keyword>
<evidence type="ECO:0000256" key="4">
    <source>
        <dbReference type="ARBA" id="ARBA00022459"/>
    </source>
</evidence>
<feature type="transmembrane region" description="Helical" evidence="13">
    <location>
        <begin position="443"/>
        <end position="467"/>
    </location>
</feature>
<keyword evidence="5 13" id="KW-0812">Transmembrane</keyword>
<dbReference type="EMBL" id="LT598451">
    <property type="protein sequence ID" value="SCU96333.1"/>
    <property type="molecule type" value="Genomic_DNA"/>
</dbReference>
<dbReference type="OrthoDB" id="5311848at2759"/>
<evidence type="ECO:0000313" key="15">
    <source>
        <dbReference type="EMBL" id="SCU96333.1"/>
    </source>
</evidence>
<dbReference type="GO" id="GO:0031965">
    <property type="term" value="C:nuclear membrane"/>
    <property type="evidence" value="ECO:0007669"/>
    <property type="project" value="UniProtKB-SubCell"/>
</dbReference>
<keyword evidence="9 13" id="KW-0472">Membrane</keyword>
<dbReference type="GO" id="GO:0048288">
    <property type="term" value="P:nuclear membrane fusion involved in karyogamy"/>
    <property type="evidence" value="ECO:0007669"/>
    <property type="project" value="UniProtKB-UniRule"/>
</dbReference>
<organism evidence="15 16">
    <name type="scientific">Lachancea nothofagi CBS 11611</name>
    <dbReference type="NCBI Taxonomy" id="1266666"/>
    <lineage>
        <taxon>Eukaryota</taxon>
        <taxon>Fungi</taxon>
        <taxon>Dikarya</taxon>
        <taxon>Ascomycota</taxon>
        <taxon>Saccharomycotina</taxon>
        <taxon>Saccharomycetes</taxon>
        <taxon>Saccharomycetales</taxon>
        <taxon>Saccharomycetaceae</taxon>
        <taxon>Lachancea</taxon>
    </lineage>
</organism>
<dbReference type="GO" id="GO:0005789">
    <property type="term" value="C:endoplasmic reticulum membrane"/>
    <property type="evidence" value="ECO:0007669"/>
    <property type="project" value="UniProtKB-SubCell"/>
</dbReference>
<evidence type="ECO:0000256" key="9">
    <source>
        <dbReference type="ARBA" id="ARBA00023136"/>
    </source>
</evidence>
<keyword evidence="4 13" id="KW-0415">Karyogamy</keyword>